<feature type="non-terminal residue" evidence="1">
    <location>
        <position position="132"/>
    </location>
</feature>
<accession>A0ACA9QC15</accession>
<dbReference type="EMBL" id="CAJVQC010028250">
    <property type="protein sequence ID" value="CAG8739047.1"/>
    <property type="molecule type" value="Genomic_DNA"/>
</dbReference>
<comment type="caution">
    <text evidence="1">The sequence shown here is derived from an EMBL/GenBank/DDBJ whole genome shotgun (WGS) entry which is preliminary data.</text>
</comment>
<protein>
    <submittedName>
        <fullName evidence="1">21721_t:CDS:1</fullName>
    </submittedName>
</protein>
<evidence type="ECO:0000313" key="2">
    <source>
        <dbReference type="Proteomes" id="UP000789920"/>
    </source>
</evidence>
<evidence type="ECO:0000313" key="1">
    <source>
        <dbReference type="EMBL" id="CAG8739047.1"/>
    </source>
</evidence>
<proteinExistence type="predicted"/>
<reference evidence="1" key="1">
    <citation type="submission" date="2021-06" db="EMBL/GenBank/DDBJ databases">
        <authorList>
            <person name="Kallberg Y."/>
            <person name="Tangrot J."/>
            <person name="Rosling A."/>
        </authorList>
    </citation>
    <scope>NUCLEOTIDE SEQUENCE</scope>
    <source>
        <strain evidence="1">MA461A</strain>
    </source>
</reference>
<gene>
    <name evidence="1" type="ORF">RPERSI_LOCUS12964</name>
</gene>
<organism evidence="1 2">
    <name type="scientific">Racocetra persica</name>
    <dbReference type="NCBI Taxonomy" id="160502"/>
    <lineage>
        <taxon>Eukaryota</taxon>
        <taxon>Fungi</taxon>
        <taxon>Fungi incertae sedis</taxon>
        <taxon>Mucoromycota</taxon>
        <taxon>Glomeromycotina</taxon>
        <taxon>Glomeromycetes</taxon>
        <taxon>Diversisporales</taxon>
        <taxon>Gigasporaceae</taxon>
        <taxon>Racocetra</taxon>
    </lineage>
</organism>
<keyword evidence="2" id="KW-1185">Reference proteome</keyword>
<dbReference type="Proteomes" id="UP000789920">
    <property type="component" value="Unassembled WGS sequence"/>
</dbReference>
<name>A0ACA9QC15_9GLOM</name>
<sequence length="132" mass="14998">MKQLVDSGLHPEEDLRQQNTGFDKSDDPEFAAYLRGKGHRPSSDQRKAVKKLDIAFKQLTGGLDLSDFVNLKILNCSGENYFRQDLSFLKGAVNLERLDLSNNEFFGSLIYLKEMDKLKILDIDKTNIDDGL</sequence>